<keyword evidence="5 8" id="KW-1133">Transmembrane helix</keyword>
<dbReference type="PROSITE" id="PS50850">
    <property type="entry name" value="MFS"/>
    <property type="match status" value="1"/>
</dbReference>
<dbReference type="Proteomes" id="UP000762676">
    <property type="component" value="Unassembled WGS sequence"/>
</dbReference>
<feature type="transmembrane region" description="Helical" evidence="8">
    <location>
        <begin position="578"/>
        <end position="604"/>
    </location>
</feature>
<dbReference type="GO" id="GO:0015347">
    <property type="term" value="F:sodium-independent organic anion transmembrane transporter activity"/>
    <property type="evidence" value="ECO:0007669"/>
    <property type="project" value="TreeGrafter"/>
</dbReference>
<evidence type="ECO:0000256" key="2">
    <source>
        <dbReference type="ARBA" id="ARBA00009657"/>
    </source>
</evidence>
<feature type="transmembrane region" description="Helical" evidence="8">
    <location>
        <begin position="616"/>
        <end position="639"/>
    </location>
</feature>
<evidence type="ECO:0000256" key="8">
    <source>
        <dbReference type="RuleBase" id="RU362056"/>
    </source>
</evidence>
<accession>A0AAV4ESE7</accession>
<keyword evidence="8" id="KW-0406">Ion transport</keyword>
<feature type="compositionally biased region" description="Basic and acidic residues" evidence="9">
    <location>
        <begin position="25"/>
        <end position="38"/>
    </location>
</feature>
<evidence type="ECO:0000313" key="13">
    <source>
        <dbReference type="Proteomes" id="UP000762676"/>
    </source>
</evidence>
<feature type="transmembrane region" description="Helical" evidence="8">
    <location>
        <begin position="150"/>
        <end position="169"/>
    </location>
</feature>
<evidence type="ECO:0000256" key="6">
    <source>
        <dbReference type="ARBA" id="ARBA00023136"/>
    </source>
</evidence>
<dbReference type="InterPro" id="IPR020846">
    <property type="entry name" value="MFS_dom"/>
</dbReference>
<dbReference type="PANTHER" id="PTHR11388:SF100">
    <property type="entry name" value="SOLUTE CARRIER ORGANIC ANION TRANSPORTER FAMILY MEMBER 4A1"/>
    <property type="match status" value="1"/>
</dbReference>
<dbReference type="InterPro" id="IPR002350">
    <property type="entry name" value="Kazal_dom"/>
</dbReference>
<evidence type="ECO:0000259" key="10">
    <source>
        <dbReference type="PROSITE" id="PS50850"/>
    </source>
</evidence>
<keyword evidence="7" id="KW-1015">Disulfide bond</keyword>
<evidence type="ECO:0000256" key="9">
    <source>
        <dbReference type="SAM" id="MobiDB-lite"/>
    </source>
</evidence>
<evidence type="ECO:0000256" key="4">
    <source>
        <dbReference type="ARBA" id="ARBA00022692"/>
    </source>
</evidence>
<comment type="subcellular location">
    <subcellularLocation>
        <location evidence="1 8">Cell membrane</location>
        <topology evidence="1 8">Multi-pass membrane protein</topology>
    </subcellularLocation>
</comment>
<protein>
    <recommendedName>
        <fullName evidence="8">Solute carrier organic anion transporter family member</fullName>
    </recommendedName>
</protein>
<name>A0AAV4ESE7_9GAST</name>
<dbReference type="SUPFAM" id="SSF100895">
    <property type="entry name" value="Kazal-type serine protease inhibitors"/>
    <property type="match status" value="1"/>
</dbReference>
<dbReference type="NCBIfam" id="TIGR00805">
    <property type="entry name" value="oat"/>
    <property type="match status" value="1"/>
</dbReference>
<dbReference type="PROSITE" id="PS51465">
    <property type="entry name" value="KAZAL_2"/>
    <property type="match status" value="1"/>
</dbReference>
<evidence type="ECO:0000256" key="5">
    <source>
        <dbReference type="ARBA" id="ARBA00022989"/>
    </source>
</evidence>
<keyword evidence="13" id="KW-1185">Reference proteome</keyword>
<feature type="transmembrane region" description="Helical" evidence="8">
    <location>
        <begin position="119"/>
        <end position="138"/>
    </location>
</feature>
<feature type="compositionally biased region" description="Basic and acidic residues" evidence="9">
    <location>
        <begin position="704"/>
        <end position="721"/>
    </location>
</feature>
<dbReference type="SUPFAM" id="SSF103473">
    <property type="entry name" value="MFS general substrate transporter"/>
    <property type="match status" value="2"/>
</dbReference>
<dbReference type="GO" id="GO:0043252">
    <property type="term" value="P:sodium-independent organic anion transport"/>
    <property type="evidence" value="ECO:0007669"/>
    <property type="project" value="TreeGrafter"/>
</dbReference>
<dbReference type="InterPro" id="IPR004156">
    <property type="entry name" value="OATP"/>
</dbReference>
<dbReference type="Pfam" id="PF07648">
    <property type="entry name" value="Kazal_2"/>
    <property type="match status" value="1"/>
</dbReference>
<evidence type="ECO:0000313" key="12">
    <source>
        <dbReference type="EMBL" id="GFR63431.1"/>
    </source>
</evidence>
<feature type="domain" description="Major facilitator superfamily (MFS) profile" evidence="10">
    <location>
        <begin position="81"/>
        <end position="692"/>
    </location>
</feature>
<feature type="transmembrane region" description="Helical" evidence="8">
    <location>
        <begin position="383"/>
        <end position="405"/>
    </location>
</feature>
<dbReference type="Gene3D" id="1.20.1250.20">
    <property type="entry name" value="MFS general substrate transporter like domains"/>
    <property type="match status" value="1"/>
</dbReference>
<keyword evidence="6 8" id="KW-0472">Membrane</keyword>
<comment type="similarity">
    <text evidence="2 8">Belongs to the organo anion transporter (TC 2.A.60) family.</text>
</comment>
<feature type="transmembrane region" description="Helical" evidence="8">
    <location>
        <begin position="456"/>
        <end position="475"/>
    </location>
</feature>
<dbReference type="InterPro" id="IPR036058">
    <property type="entry name" value="Kazal_dom_sf"/>
</dbReference>
<dbReference type="GO" id="GO:0016323">
    <property type="term" value="C:basolateral plasma membrane"/>
    <property type="evidence" value="ECO:0007669"/>
    <property type="project" value="TreeGrafter"/>
</dbReference>
<evidence type="ECO:0000256" key="1">
    <source>
        <dbReference type="ARBA" id="ARBA00004651"/>
    </source>
</evidence>
<dbReference type="AlphaFoldDB" id="A0AAV4ESE7"/>
<evidence type="ECO:0000259" key="11">
    <source>
        <dbReference type="PROSITE" id="PS51465"/>
    </source>
</evidence>
<feature type="transmembrane region" description="Helical" evidence="8">
    <location>
        <begin position="268"/>
        <end position="291"/>
    </location>
</feature>
<comment type="caution">
    <text evidence="12">The sequence shown here is derived from an EMBL/GenBank/DDBJ whole genome shotgun (WGS) entry which is preliminary data.</text>
</comment>
<keyword evidence="3" id="KW-1003">Cell membrane</keyword>
<feature type="transmembrane region" description="Helical" evidence="8">
    <location>
        <begin position="226"/>
        <end position="244"/>
    </location>
</feature>
<dbReference type="InterPro" id="IPR036259">
    <property type="entry name" value="MFS_trans_sf"/>
</dbReference>
<dbReference type="CDD" id="cd17336">
    <property type="entry name" value="MFS_SLCO_OATP"/>
    <property type="match status" value="1"/>
</dbReference>
<feature type="transmembrane region" description="Helical" evidence="8">
    <location>
        <begin position="311"/>
        <end position="334"/>
    </location>
</feature>
<keyword evidence="8" id="KW-0813">Transport</keyword>
<evidence type="ECO:0000256" key="3">
    <source>
        <dbReference type="ARBA" id="ARBA00022475"/>
    </source>
</evidence>
<dbReference type="PANTHER" id="PTHR11388">
    <property type="entry name" value="ORGANIC ANION TRANSPORTER"/>
    <property type="match status" value="1"/>
</dbReference>
<evidence type="ECO:0000256" key="7">
    <source>
        <dbReference type="ARBA" id="ARBA00023157"/>
    </source>
</evidence>
<feature type="region of interest" description="Disordered" evidence="9">
    <location>
        <begin position="699"/>
        <end position="741"/>
    </location>
</feature>
<feature type="transmembrane region" description="Helical" evidence="8">
    <location>
        <begin position="664"/>
        <end position="688"/>
    </location>
</feature>
<sequence>MSAIIPFCIHNDKERTASSFTINSGDKDGKQINGDLKHHSPTAKNLDKDDDDDDDGDDDIVCGVGSFTPSRLQSCMSMGHFTAFYSVAGLLTSALNVYISSQITTLEKYYNFSSSVSGFLMSCNDIGYLMTTLFMSYYSRRVHIPRGLSLSTFVFGVSGILCVLAFALTKDEHASVTKFHSLSGNSSSAAEEAHNSVAQLCVNVTSAYNISGQGDLPDAGGISGGWRGFALLILAVGMFIQGIAKSPRHSFLGTYVDDNVPKTMTTKYIGLISGFGIFGPAMAFILGGIFSRIYVTLEDPGITTRDPRWVGAWWLGFLVFGGASVIASLPLACFPRRLKGRRQIKGVESKEKGGAYDEKKTTKVTSELKGFFKSGRRLLTNPVYTLVVLGTSINLTGVAGFMAFAAKYLETQFTVPVFKANMTLGTLNVAAAALGTVIGGFITSKLKLSPRACLKFTLVCYTVSSVVMGLSFVLGCDQPDIHKANPSLTTSGGRLSTPGCAADCNCDTENFFPVCGADKRNYFSPCHAGCTNVLGSNVFVNCSCVFNTDAAVDSVPLMPPTSKQTATAGLCTPDCNTFYPYMAAMFFMAFFATLAIMPTFVIYVRSVSEKDKPLAIGFFAFSTTVLAWLPSPVIFGILVDSCCEIWNSAGACSLYHLPTFRFRYHFLVLLLRVASLTLFVIVFVFVTFSKTFEFQSHTDEEEEHQARPPGKAEEENGKFEHLSANLPFNRRTSSKRSYSAV</sequence>
<feature type="transmembrane region" description="Helical" evidence="8">
    <location>
        <begin position="425"/>
        <end position="444"/>
    </location>
</feature>
<dbReference type="Pfam" id="PF03137">
    <property type="entry name" value="OATP"/>
    <property type="match status" value="1"/>
</dbReference>
<dbReference type="GO" id="GO:0006811">
    <property type="term" value="P:monoatomic ion transport"/>
    <property type="evidence" value="ECO:0007669"/>
    <property type="project" value="UniProtKB-KW"/>
</dbReference>
<keyword evidence="4 8" id="KW-0812">Transmembrane</keyword>
<feature type="transmembrane region" description="Helical" evidence="8">
    <location>
        <begin position="81"/>
        <end position="99"/>
    </location>
</feature>
<feature type="domain" description="Kazal-like" evidence="11">
    <location>
        <begin position="494"/>
        <end position="546"/>
    </location>
</feature>
<organism evidence="12 13">
    <name type="scientific">Elysia marginata</name>
    <dbReference type="NCBI Taxonomy" id="1093978"/>
    <lineage>
        <taxon>Eukaryota</taxon>
        <taxon>Metazoa</taxon>
        <taxon>Spiralia</taxon>
        <taxon>Lophotrochozoa</taxon>
        <taxon>Mollusca</taxon>
        <taxon>Gastropoda</taxon>
        <taxon>Heterobranchia</taxon>
        <taxon>Euthyneura</taxon>
        <taxon>Panpulmonata</taxon>
        <taxon>Sacoglossa</taxon>
        <taxon>Placobranchoidea</taxon>
        <taxon>Plakobranchidae</taxon>
        <taxon>Elysia</taxon>
    </lineage>
</organism>
<reference evidence="12 13" key="1">
    <citation type="journal article" date="2021" name="Elife">
        <title>Chloroplast acquisition without the gene transfer in kleptoplastic sea slugs, Plakobranchus ocellatus.</title>
        <authorList>
            <person name="Maeda T."/>
            <person name="Takahashi S."/>
            <person name="Yoshida T."/>
            <person name="Shimamura S."/>
            <person name="Takaki Y."/>
            <person name="Nagai Y."/>
            <person name="Toyoda A."/>
            <person name="Suzuki Y."/>
            <person name="Arimoto A."/>
            <person name="Ishii H."/>
            <person name="Satoh N."/>
            <person name="Nishiyama T."/>
            <person name="Hasebe M."/>
            <person name="Maruyama T."/>
            <person name="Minagawa J."/>
            <person name="Obokata J."/>
            <person name="Shigenobu S."/>
        </authorList>
    </citation>
    <scope>NUCLEOTIDE SEQUENCE [LARGE SCALE GENOMIC DNA]</scope>
</reference>
<proteinExistence type="inferred from homology"/>
<feature type="region of interest" description="Disordered" evidence="9">
    <location>
        <begin position="19"/>
        <end position="54"/>
    </location>
</feature>
<dbReference type="EMBL" id="BMAT01003848">
    <property type="protein sequence ID" value="GFR63431.1"/>
    <property type="molecule type" value="Genomic_DNA"/>
</dbReference>
<gene>
    <name evidence="12" type="ORF">ElyMa_001895100</name>
</gene>